<feature type="region of interest" description="Disordered" evidence="1">
    <location>
        <begin position="1"/>
        <end position="28"/>
    </location>
</feature>
<protein>
    <submittedName>
        <fullName evidence="3">Predicted protein</fullName>
    </submittedName>
</protein>
<feature type="transmembrane region" description="Helical" evidence="2">
    <location>
        <begin position="168"/>
        <end position="190"/>
    </location>
</feature>
<dbReference type="InParanoid" id="B0D819"/>
<proteinExistence type="predicted"/>
<keyword evidence="2" id="KW-0472">Membrane</keyword>
<feature type="compositionally biased region" description="Polar residues" evidence="1">
    <location>
        <begin position="1"/>
        <end position="17"/>
    </location>
</feature>
<feature type="transmembrane region" description="Helical" evidence="2">
    <location>
        <begin position="197"/>
        <end position="214"/>
    </location>
</feature>
<dbReference type="RefSeq" id="XP_001879851.1">
    <property type="nucleotide sequence ID" value="XM_001879816.1"/>
</dbReference>
<evidence type="ECO:0000313" key="4">
    <source>
        <dbReference type="Proteomes" id="UP000001194"/>
    </source>
</evidence>
<organism evidence="4">
    <name type="scientific">Laccaria bicolor (strain S238N-H82 / ATCC MYA-4686)</name>
    <name type="common">Bicoloured deceiver</name>
    <name type="synonym">Laccaria laccata var. bicolor</name>
    <dbReference type="NCBI Taxonomy" id="486041"/>
    <lineage>
        <taxon>Eukaryota</taxon>
        <taxon>Fungi</taxon>
        <taxon>Dikarya</taxon>
        <taxon>Basidiomycota</taxon>
        <taxon>Agaricomycotina</taxon>
        <taxon>Agaricomycetes</taxon>
        <taxon>Agaricomycetidae</taxon>
        <taxon>Agaricales</taxon>
        <taxon>Agaricineae</taxon>
        <taxon>Hydnangiaceae</taxon>
        <taxon>Laccaria</taxon>
    </lineage>
</organism>
<dbReference type="GeneID" id="6075497"/>
<keyword evidence="2" id="KW-0812">Transmembrane</keyword>
<dbReference type="KEGG" id="lbc:LACBIDRAFT_319177"/>
<evidence type="ECO:0000256" key="1">
    <source>
        <dbReference type="SAM" id="MobiDB-lite"/>
    </source>
</evidence>
<name>B0D819_LACBS</name>
<keyword evidence="2" id="KW-1133">Transmembrane helix</keyword>
<dbReference type="AlphaFoldDB" id="B0D819"/>
<evidence type="ECO:0000313" key="3">
    <source>
        <dbReference type="EMBL" id="EDR09502.1"/>
    </source>
</evidence>
<accession>B0D819</accession>
<reference evidence="3 4" key="1">
    <citation type="journal article" date="2008" name="Nature">
        <title>The genome of Laccaria bicolor provides insights into mycorrhizal symbiosis.</title>
        <authorList>
            <person name="Martin F."/>
            <person name="Aerts A."/>
            <person name="Ahren D."/>
            <person name="Brun A."/>
            <person name="Danchin E.G.J."/>
            <person name="Duchaussoy F."/>
            <person name="Gibon J."/>
            <person name="Kohler A."/>
            <person name="Lindquist E."/>
            <person name="Pereda V."/>
            <person name="Salamov A."/>
            <person name="Shapiro H.J."/>
            <person name="Wuyts J."/>
            <person name="Blaudez D."/>
            <person name="Buee M."/>
            <person name="Brokstein P."/>
            <person name="Canbaeck B."/>
            <person name="Cohen D."/>
            <person name="Courty P.E."/>
            <person name="Coutinho P.M."/>
            <person name="Delaruelle C."/>
            <person name="Detter J.C."/>
            <person name="Deveau A."/>
            <person name="DiFazio S."/>
            <person name="Duplessis S."/>
            <person name="Fraissinet-Tachet L."/>
            <person name="Lucic E."/>
            <person name="Frey-Klett P."/>
            <person name="Fourrey C."/>
            <person name="Feussner I."/>
            <person name="Gay G."/>
            <person name="Grimwood J."/>
            <person name="Hoegger P.J."/>
            <person name="Jain P."/>
            <person name="Kilaru S."/>
            <person name="Labbe J."/>
            <person name="Lin Y.C."/>
            <person name="Legue V."/>
            <person name="Le Tacon F."/>
            <person name="Marmeisse R."/>
            <person name="Melayah D."/>
            <person name="Montanini B."/>
            <person name="Muratet M."/>
            <person name="Nehls U."/>
            <person name="Niculita-Hirzel H."/>
            <person name="Oudot-Le Secq M.P."/>
            <person name="Peter M."/>
            <person name="Quesneville H."/>
            <person name="Rajashekar B."/>
            <person name="Reich M."/>
            <person name="Rouhier N."/>
            <person name="Schmutz J."/>
            <person name="Yin T."/>
            <person name="Chalot M."/>
            <person name="Henrissat B."/>
            <person name="Kuees U."/>
            <person name="Lucas S."/>
            <person name="Van de Peer Y."/>
            <person name="Podila G.K."/>
            <person name="Polle A."/>
            <person name="Pukkila P.J."/>
            <person name="Richardson P.M."/>
            <person name="Rouze P."/>
            <person name="Sanders I.R."/>
            <person name="Stajich J.E."/>
            <person name="Tunlid A."/>
            <person name="Tuskan G."/>
            <person name="Grigoriev I.V."/>
        </authorList>
    </citation>
    <scope>NUCLEOTIDE SEQUENCE [LARGE SCALE GENOMIC DNA]</scope>
    <source>
        <strain evidence="4">S238N-H82 / ATCC MYA-4686</strain>
    </source>
</reference>
<gene>
    <name evidence="3" type="ORF">LACBIDRAFT_319177</name>
</gene>
<keyword evidence="4" id="KW-1185">Reference proteome</keyword>
<sequence length="279" mass="31066">MATYPPNTNNLVPSTTPGPGFQGENAYGMTPTTNATGIVLQRLCVQLLRYGSFLDDRSKPRNSFLAEWDRDVPAINLSSVFSDNDLVELETGRAEQRQTSLSWIDLNARHAARRSIPFQAVASLSQPSTSQSSMPQLSTPSQPSLRTDTWITLRAYSMWSILLFPIQFILAIIFYSGASVGAVCVVGFALEDRSTPKVLASVFIGVLGQIFLIYVWTNTLGLPSLAVIQTVIPFWWRTSWPILRRLVAGWLTRAKQAMLWPLHILLMARQLLQGFPLLP</sequence>
<dbReference type="Proteomes" id="UP000001194">
    <property type="component" value="Unassembled WGS sequence"/>
</dbReference>
<evidence type="ECO:0000256" key="2">
    <source>
        <dbReference type="SAM" id="Phobius"/>
    </source>
</evidence>
<dbReference type="EMBL" id="DS547099">
    <property type="protein sequence ID" value="EDR09502.1"/>
    <property type="molecule type" value="Genomic_DNA"/>
</dbReference>
<dbReference type="HOGENOM" id="CLU_997716_0_0_1"/>